<comment type="caution">
    <text evidence="8">The sequence shown here is derived from an EMBL/GenBank/DDBJ whole genome shotgun (WGS) entry which is preliminary data.</text>
</comment>
<dbReference type="GO" id="GO:0005886">
    <property type="term" value="C:plasma membrane"/>
    <property type="evidence" value="ECO:0007669"/>
    <property type="project" value="UniProtKB-SubCell"/>
</dbReference>
<keyword evidence="5 6" id="KW-0472">Membrane</keyword>
<dbReference type="OrthoDB" id="762068at2"/>
<evidence type="ECO:0000256" key="4">
    <source>
        <dbReference type="ARBA" id="ARBA00022989"/>
    </source>
</evidence>
<feature type="transmembrane region" description="Helical" evidence="6">
    <location>
        <begin position="37"/>
        <end position="60"/>
    </location>
</feature>
<gene>
    <name evidence="8" type="ORF">DCC81_10500</name>
</gene>
<name>A0A2T7BEN9_9BACT</name>
<dbReference type="InterPro" id="IPR010432">
    <property type="entry name" value="RDD"/>
</dbReference>
<keyword evidence="3 6" id="KW-0812">Transmembrane</keyword>
<proteinExistence type="predicted"/>
<dbReference type="Pfam" id="PF06271">
    <property type="entry name" value="RDD"/>
    <property type="match status" value="1"/>
</dbReference>
<dbReference type="AlphaFoldDB" id="A0A2T7BEN9"/>
<dbReference type="PANTHER" id="PTHR36115:SF4">
    <property type="entry name" value="MEMBRANE PROTEIN"/>
    <property type="match status" value="1"/>
</dbReference>
<evidence type="ECO:0000256" key="3">
    <source>
        <dbReference type="ARBA" id="ARBA00022692"/>
    </source>
</evidence>
<evidence type="ECO:0000313" key="9">
    <source>
        <dbReference type="Proteomes" id="UP000244450"/>
    </source>
</evidence>
<evidence type="ECO:0000256" key="5">
    <source>
        <dbReference type="ARBA" id="ARBA00023136"/>
    </source>
</evidence>
<comment type="subcellular location">
    <subcellularLocation>
        <location evidence="1">Cell membrane</location>
        <topology evidence="1">Multi-pass membrane protein</topology>
    </subcellularLocation>
</comment>
<dbReference type="InterPro" id="IPR051791">
    <property type="entry name" value="Pra-immunoreactive"/>
</dbReference>
<sequence>MQDPNTTYDNSPSVLGELEFADTPEEASKGIRFLNMILDLVFMLLFFFIICGMAGVVIGLTGNRALLNFILPPENYPGQLLWGAVLTAVYYTPTEGLLKGRSLAKLITGTRAVDRNTYQPVSVGKAFLRSLCRSIPFAPLIALASTPLHDSITGTTVVKTRK</sequence>
<keyword evidence="9" id="KW-1185">Reference proteome</keyword>
<protein>
    <submittedName>
        <fullName evidence="8">RDD family protein</fullName>
    </submittedName>
</protein>
<keyword evidence="4 6" id="KW-1133">Transmembrane helix</keyword>
<feature type="domain" description="RDD" evidence="7">
    <location>
        <begin position="30"/>
        <end position="141"/>
    </location>
</feature>
<evidence type="ECO:0000256" key="6">
    <source>
        <dbReference type="SAM" id="Phobius"/>
    </source>
</evidence>
<dbReference type="RefSeq" id="WP_108686603.1">
    <property type="nucleotide sequence ID" value="NZ_QCYK01000002.1"/>
</dbReference>
<dbReference type="PANTHER" id="PTHR36115">
    <property type="entry name" value="PROLINE-RICH ANTIGEN HOMOLOG-RELATED"/>
    <property type="match status" value="1"/>
</dbReference>
<evidence type="ECO:0000259" key="7">
    <source>
        <dbReference type="Pfam" id="PF06271"/>
    </source>
</evidence>
<evidence type="ECO:0000256" key="2">
    <source>
        <dbReference type="ARBA" id="ARBA00022475"/>
    </source>
</evidence>
<reference evidence="8 9" key="1">
    <citation type="submission" date="2018-04" db="EMBL/GenBank/DDBJ databases">
        <title>Chitinophaga fuyangensis sp. nov., isolated from soil in a chemical factory.</title>
        <authorList>
            <person name="Chen K."/>
        </authorList>
    </citation>
    <scope>NUCLEOTIDE SEQUENCE [LARGE SCALE GENOMIC DNA]</scope>
    <source>
        <strain evidence="8 9">LY-1</strain>
    </source>
</reference>
<evidence type="ECO:0000256" key="1">
    <source>
        <dbReference type="ARBA" id="ARBA00004651"/>
    </source>
</evidence>
<accession>A0A2T7BEN9</accession>
<organism evidence="8 9">
    <name type="scientific">Chitinophaga parva</name>
    <dbReference type="NCBI Taxonomy" id="2169414"/>
    <lineage>
        <taxon>Bacteria</taxon>
        <taxon>Pseudomonadati</taxon>
        <taxon>Bacteroidota</taxon>
        <taxon>Chitinophagia</taxon>
        <taxon>Chitinophagales</taxon>
        <taxon>Chitinophagaceae</taxon>
        <taxon>Chitinophaga</taxon>
    </lineage>
</organism>
<evidence type="ECO:0000313" key="8">
    <source>
        <dbReference type="EMBL" id="PUZ24762.1"/>
    </source>
</evidence>
<dbReference type="Proteomes" id="UP000244450">
    <property type="component" value="Unassembled WGS sequence"/>
</dbReference>
<keyword evidence="2" id="KW-1003">Cell membrane</keyword>
<dbReference type="EMBL" id="QCYK01000002">
    <property type="protein sequence ID" value="PUZ24762.1"/>
    <property type="molecule type" value="Genomic_DNA"/>
</dbReference>